<feature type="coiled-coil region" evidence="1">
    <location>
        <begin position="153"/>
        <end position="243"/>
    </location>
</feature>
<dbReference type="PANTHER" id="PTHR47357:SF1">
    <property type="entry name" value="SPINDLE POLE BODY COMPONENT 110"/>
    <property type="match status" value="1"/>
</dbReference>
<feature type="region of interest" description="Disordered" evidence="2">
    <location>
        <begin position="1161"/>
        <end position="1181"/>
    </location>
</feature>
<evidence type="ECO:0000256" key="2">
    <source>
        <dbReference type="SAM" id="MobiDB-lite"/>
    </source>
</evidence>
<evidence type="ECO:0000256" key="1">
    <source>
        <dbReference type="SAM" id="Coils"/>
    </source>
</evidence>
<dbReference type="PANTHER" id="PTHR47357">
    <property type="entry name" value="COP1-INTERACTIVE PROTEIN 1"/>
    <property type="match status" value="1"/>
</dbReference>
<dbReference type="AlphaFoldDB" id="A0A8H8DJ02"/>
<dbReference type="Proteomes" id="UP000673691">
    <property type="component" value="Unassembled WGS sequence"/>
</dbReference>
<sequence length="1181" mass="128305">MLSKQDWRERAHLIVKAVLSEIRVHDVLDDKAKGVSCMLEVEVPAGAGSQGPDPAVYVVAAPTPEAKAAWLESYRILAQGREVLEKELDQKIHVINIGIPDRLDVSASFAADYDSPSDESGPPSTPPPSASAKQDSKASLLGRYVTAEETVLRRELERMRAAAQAQRSQIAAEKARIDVLAQQVEVASGDLERERRSHREAKDAAQQMLDARGADLAARTARVAELELALTAASAARDDEEGEWNRRLAASEAASKEAEKLAVGQAARIAALDGDVKDAAEKLRSQREECEAEKARASLLRRELAAAAEKLRGEALGREGDRRRIAELERERAAASGELAVERASRARAQVRTAELELELRGRDGLLADLTPRVARLEGALSSAEAARDAKEKELQEARGRALQAEQLERTLEIALAASRSDCDEHLGRIRDLECRATENQKLQRRVNDLTTANDCLRGELRQRAEQYEAGLRAARAEADRRMSLVEEALATDLSGTSIEVSKLKTDASRLSEQLAAEEAEKESLRAERDAYAAELSASTLHSEAELRCSQDILRRERRRADLLRQQCALLNRREAEKGGSGGALLREVNRLRGREKQKLVEAGCRAQRRIALLHADLRDSRRELGLARKQADRSQKRAAELACSADLRVRIETLEEQLRGKDAELDARRSELQAQAASRKEEQQAERDRRDRLQSQIESLQGAMAQQAAEAARATDFLVRIETLEEQLRGKDEQLDERRSELQAARSETARRKEELQLERDGRNRLQNQILTLQEALATSEASNRAAAAAAAGVAKEGEGPAAQHRANGFGGGGGGGGTANAACQTGARKSRSRADDGRAKYFEQLWRGESAALQTFVSSLAEALGVEEPQGPARSAEERCLALVEKAQSLARGRAEQAAGGASARAPPAAQTLDFVQEVPVRRGADGGRLRPDADAPSRPRALFAPAEGDDDDDDDRAPTRAAKTGRARPGMRYDDDDDDGGGCGDESGSGSARGTGGGEEPSRAAALRRVSGLERELAAAKAHAAGCRARALDAAAAAARAERSRSRAAARNEREAAALRDELRGLRARLAPLARERDEARRGAELAGIESEALRDRAAAAEADAAAARAGAARRAELAAKECRARLAGKDAQLASCARRCDALELAVKRYRQRLALAEEKEQEEQEQEEEESLSRRR</sequence>
<accession>A0A8H8DJ02</accession>
<feature type="compositionally biased region" description="Gly residues" evidence="2">
    <location>
        <begin position="810"/>
        <end position="820"/>
    </location>
</feature>
<evidence type="ECO:0000313" key="4">
    <source>
        <dbReference type="Proteomes" id="UP000673691"/>
    </source>
</evidence>
<evidence type="ECO:0000313" key="3">
    <source>
        <dbReference type="EMBL" id="KAG5460100.1"/>
    </source>
</evidence>
<dbReference type="GO" id="GO:0005856">
    <property type="term" value="C:cytoskeleton"/>
    <property type="evidence" value="ECO:0007669"/>
    <property type="project" value="TreeGrafter"/>
</dbReference>
<feature type="compositionally biased region" description="Basic and acidic residues" evidence="2">
    <location>
        <begin position="749"/>
        <end position="761"/>
    </location>
</feature>
<comment type="caution">
    <text evidence="3">The sequence shown here is derived from an EMBL/GenBank/DDBJ whole genome shotgun (WGS) entry which is preliminary data.</text>
</comment>
<organism evidence="3 4">
    <name type="scientific">Olpidium bornovanus</name>
    <dbReference type="NCBI Taxonomy" id="278681"/>
    <lineage>
        <taxon>Eukaryota</taxon>
        <taxon>Fungi</taxon>
        <taxon>Fungi incertae sedis</taxon>
        <taxon>Olpidiomycota</taxon>
        <taxon>Olpidiomycotina</taxon>
        <taxon>Olpidiomycetes</taxon>
        <taxon>Olpidiales</taxon>
        <taxon>Olpidiaceae</taxon>
        <taxon>Olpidium</taxon>
    </lineage>
</organism>
<dbReference type="EMBL" id="JAEFCI010005777">
    <property type="protein sequence ID" value="KAG5460100.1"/>
    <property type="molecule type" value="Genomic_DNA"/>
</dbReference>
<feature type="compositionally biased region" description="Basic and acidic residues" evidence="2">
    <location>
        <begin position="922"/>
        <end position="940"/>
    </location>
</feature>
<feature type="compositionally biased region" description="Low complexity" evidence="2">
    <location>
        <begin position="898"/>
        <end position="913"/>
    </location>
</feature>
<evidence type="ECO:0008006" key="5">
    <source>
        <dbReference type="Google" id="ProtNLM"/>
    </source>
</evidence>
<feature type="region of interest" description="Disordered" evidence="2">
    <location>
        <begin position="732"/>
        <end position="761"/>
    </location>
</feature>
<feature type="coiled-coil region" evidence="1">
    <location>
        <begin position="269"/>
        <end position="345"/>
    </location>
</feature>
<feature type="compositionally biased region" description="Basic and acidic residues" evidence="2">
    <location>
        <begin position="732"/>
        <end position="742"/>
    </location>
</feature>
<feature type="compositionally biased region" description="Basic and acidic residues" evidence="2">
    <location>
        <begin position="679"/>
        <end position="694"/>
    </location>
</feature>
<keyword evidence="1" id="KW-0175">Coiled coil</keyword>
<reference evidence="3 4" key="1">
    <citation type="journal article" name="Sci. Rep.">
        <title>Genome-scale phylogenetic analyses confirm Olpidium as the closest living zoosporic fungus to the non-flagellated, terrestrial fungi.</title>
        <authorList>
            <person name="Chang Y."/>
            <person name="Rochon D."/>
            <person name="Sekimoto S."/>
            <person name="Wang Y."/>
            <person name="Chovatia M."/>
            <person name="Sandor L."/>
            <person name="Salamov A."/>
            <person name="Grigoriev I.V."/>
            <person name="Stajich J.E."/>
            <person name="Spatafora J.W."/>
        </authorList>
    </citation>
    <scope>NUCLEOTIDE SEQUENCE [LARGE SCALE GENOMIC DNA]</scope>
    <source>
        <strain evidence="3">S191</strain>
    </source>
</reference>
<keyword evidence="4" id="KW-1185">Reference proteome</keyword>
<feature type="coiled-coil region" evidence="1">
    <location>
        <begin position="440"/>
        <end position="574"/>
    </location>
</feature>
<feature type="region of interest" description="Disordered" evidence="2">
    <location>
        <begin position="111"/>
        <end position="138"/>
    </location>
</feature>
<feature type="region of interest" description="Disordered" evidence="2">
    <location>
        <begin position="671"/>
        <end position="694"/>
    </location>
</feature>
<dbReference type="GO" id="GO:0005200">
    <property type="term" value="F:structural constituent of cytoskeleton"/>
    <property type="evidence" value="ECO:0007669"/>
    <property type="project" value="TreeGrafter"/>
</dbReference>
<feature type="compositionally biased region" description="Gly residues" evidence="2">
    <location>
        <begin position="984"/>
        <end position="1002"/>
    </location>
</feature>
<proteinExistence type="predicted"/>
<feature type="region of interest" description="Disordered" evidence="2">
    <location>
        <begin position="798"/>
        <end position="838"/>
    </location>
</feature>
<feature type="coiled-coil region" evidence="1">
    <location>
        <begin position="374"/>
        <end position="408"/>
    </location>
</feature>
<feature type="compositionally biased region" description="Acidic residues" evidence="2">
    <location>
        <begin position="1164"/>
        <end position="1175"/>
    </location>
</feature>
<name>A0A8H8DJ02_9FUNG</name>
<protein>
    <recommendedName>
        <fullName evidence="5">PH domain-containing protein</fullName>
    </recommendedName>
</protein>
<feature type="region of interest" description="Disordered" evidence="2">
    <location>
        <begin position="896"/>
        <end position="1014"/>
    </location>
</feature>
<gene>
    <name evidence="3" type="ORF">BJ554DRAFT_7895</name>
</gene>